<dbReference type="GeneID" id="39607002"/>
<dbReference type="InterPro" id="IPR023213">
    <property type="entry name" value="CAT-like_dom_sf"/>
</dbReference>
<proteinExistence type="predicted"/>
<evidence type="ECO:0000256" key="1">
    <source>
        <dbReference type="SAM" id="Phobius"/>
    </source>
</evidence>
<dbReference type="STRING" id="1051616.A0A3M9Y0B8"/>
<reference evidence="2 3" key="1">
    <citation type="submission" date="2018-10" db="EMBL/GenBank/DDBJ databases">
        <title>Genome sequence of Verticillium nonalfalfae VnAa140.</title>
        <authorList>
            <person name="Stajich J.E."/>
            <person name="Kasson M.T."/>
        </authorList>
    </citation>
    <scope>NUCLEOTIDE SEQUENCE [LARGE SCALE GENOMIC DNA]</scope>
    <source>
        <strain evidence="2 3">VnAa140</strain>
    </source>
</reference>
<evidence type="ECO:0000313" key="3">
    <source>
        <dbReference type="Proteomes" id="UP000267145"/>
    </source>
</evidence>
<keyword evidence="1" id="KW-0472">Membrane</keyword>
<dbReference type="AlphaFoldDB" id="A0A3M9Y0B8"/>
<dbReference type="EMBL" id="RBVV01000191">
    <property type="protein sequence ID" value="RNJ52570.1"/>
    <property type="molecule type" value="Genomic_DNA"/>
</dbReference>
<dbReference type="Gene3D" id="3.30.559.10">
    <property type="entry name" value="Chloramphenicol acetyltransferase-like domain"/>
    <property type="match status" value="2"/>
</dbReference>
<accession>A0A3M9Y0B8</accession>
<evidence type="ECO:0000313" key="2">
    <source>
        <dbReference type="EMBL" id="RNJ52570.1"/>
    </source>
</evidence>
<comment type="caution">
    <text evidence="2">The sequence shown here is derived from an EMBL/GenBank/DDBJ whole genome shotgun (WGS) entry which is preliminary data.</text>
</comment>
<feature type="transmembrane region" description="Helical" evidence="1">
    <location>
        <begin position="245"/>
        <end position="263"/>
    </location>
</feature>
<keyword evidence="3" id="KW-1185">Reference proteome</keyword>
<organism evidence="2 3">
    <name type="scientific">Verticillium nonalfalfae</name>
    <dbReference type="NCBI Taxonomy" id="1051616"/>
    <lineage>
        <taxon>Eukaryota</taxon>
        <taxon>Fungi</taxon>
        <taxon>Dikarya</taxon>
        <taxon>Ascomycota</taxon>
        <taxon>Pezizomycotina</taxon>
        <taxon>Sordariomycetes</taxon>
        <taxon>Hypocreomycetidae</taxon>
        <taxon>Glomerellales</taxon>
        <taxon>Plectosphaerellaceae</taxon>
        <taxon>Verticillium</taxon>
    </lineage>
</organism>
<sequence length="498" mass="56809">MKAARTDRFHRRRQRLIIRGPRNPVDWDKMDTIPIPLTDLIAPIPNIRTRTFFIVNDRLDVDALRNALTDLIRNHWRKLGARVVRGTQNGQWEYHLPKTFDDEYVLFNWTSEDTEASIGTVTESLKRPSPGSGIAFLQPIDDVDSCFRPADWPFEQKDDPADAPILYVHIRTFTDATVVAISMLHVFGDQLGLANIVKAWMGILEGKTPPPFLGYDEEVLPHDKAFEDFPKRDTHRKGWMRVRRYGEYVFVLLGFILELILYAEESHIIFFPLQMVESMRVRTSKELEQKYGADPGISHADILTGILTKFAHMYKTSPVTVSLSQTVNLRGRVPQLLSPARNGYIHNALIYASSRYRHSRSTSVGEIAYLNRQAVNETLTNKGSDVGLAVMREMVKRGQSLHICEPFEKSYGVTNWCGAWKDVDFTNAAKTREKQGGETRSLGMLVLGHGGERKTPKRFHSTVMCKTNDGYWVDFSTSRKGMKAIKDYIASDPALERF</sequence>
<dbReference type="RefSeq" id="XP_028490728.1">
    <property type="nucleotide sequence ID" value="XM_028637505.1"/>
</dbReference>
<keyword evidence="1" id="KW-1133">Transmembrane helix</keyword>
<gene>
    <name evidence="2" type="ORF">D7B24_003313</name>
</gene>
<protein>
    <submittedName>
        <fullName evidence="2">Uncharacterized protein</fullName>
    </submittedName>
</protein>
<dbReference type="Proteomes" id="UP000267145">
    <property type="component" value="Unassembled WGS sequence"/>
</dbReference>
<keyword evidence="1" id="KW-0812">Transmembrane</keyword>
<name>A0A3M9Y0B8_9PEZI</name>